<dbReference type="GO" id="GO:1901137">
    <property type="term" value="P:carbohydrate derivative biosynthetic process"/>
    <property type="evidence" value="ECO:0007669"/>
    <property type="project" value="UniProtKB-ARBA"/>
</dbReference>
<dbReference type="PANTHER" id="PTHR45947:SF3">
    <property type="entry name" value="SULFOQUINOVOSYL TRANSFERASE SQD2"/>
    <property type="match status" value="1"/>
</dbReference>
<name>A0A1H1V3L5_9CELL</name>
<accession>A0A1H1V3L5</accession>
<organism evidence="6 7">
    <name type="scientific">Paraoerskovia marina</name>
    <dbReference type="NCBI Taxonomy" id="545619"/>
    <lineage>
        <taxon>Bacteria</taxon>
        <taxon>Bacillati</taxon>
        <taxon>Actinomycetota</taxon>
        <taxon>Actinomycetes</taxon>
        <taxon>Micrococcales</taxon>
        <taxon>Cellulomonadaceae</taxon>
        <taxon>Paraoerskovia</taxon>
    </lineage>
</organism>
<evidence type="ECO:0000256" key="1">
    <source>
        <dbReference type="ARBA" id="ARBA00021292"/>
    </source>
</evidence>
<protein>
    <recommendedName>
        <fullName evidence="1">D-inositol 3-phosphate glycosyltransferase</fullName>
    </recommendedName>
</protein>
<dbReference type="InterPro" id="IPR050194">
    <property type="entry name" value="Glycosyltransferase_grp1"/>
</dbReference>
<keyword evidence="3 6" id="KW-0808">Transferase</keyword>
<dbReference type="GO" id="GO:0016758">
    <property type="term" value="F:hexosyltransferase activity"/>
    <property type="evidence" value="ECO:0007669"/>
    <property type="project" value="TreeGrafter"/>
</dbReference>
<dbReference type="Pfam" id="PF13439">
    <property type="entry name" value="Glyco_transf_4"/>
    <property type="match status" value="1"/>
</dbReference>
<evidence type="ECO:0000256" key="3">
    <source>
        <dbReference type="ARBA" id="ARBA00022679"/>
    </source>
</evidence>
<evidence type="ECO:0000313" key="7">
    <source>
        <dbReference type="Proteomes" id="UP000185663"/>
    </source>
</evidence>
<dbReference type="Proteomes" id="UP000185663">
    <property type="component" value="Chromosome I"/>
</dbReference>
<dbReference type="STRING" id="545619.SAMN04489860_2381"/>
<gene>
    <name evidence="6" type="ORF">SAMN04489860_2381</name>
</gene>
<evidence type="ECO:0000259" key="4">
    <source>
        <dbReference type="Pfam" id="PF00534"/>
    </source>
</evidence>
<dbReference type="InterPro" id="IPR001296">
    <property type="entry name" value="Glyco_trans_1"/>
</dbReference>
<feature type="domain" description="Glycosyltransferase subfamily 4-like N-terminal" evidence="5">
    <location>
        <begin position="15"/>
        <end position="181"/>
    </location>
</feature>
<dbReference type="eggNOG" id="COG0438">
    <property type="taxonomic scope" value="Bacteria"/>
</dbReference>
<dbReference type="CDD" id="cd03801">
    <property type="entry name" value="GT4_PimA-like"/>
    <property type="match status" value="1"/>
</dbReference>
<feature type="domain" description="Glycosyl transferase family 1" evidence="4">
    <location>
        <begin position="199"/>
        <end position="347"/>
    </location>
</feature>
<keyword evidence="7" id="KW-1185">Reference proteome</keyword>
<dbReference type="InterPro" id="IPR028098">
    <property type="entry name" value="Glyco_trans_4-like_N"/>
</dbReference>
<reference evidence="6 7" key="1">
    <citation type="submission" date="2016-10" db="EMBL/GenBank/DDBJ databases">
        <authorList>
            <person name="de Groot N.N."/>
        </authorList>
    </citation>
    <scope>NUCLEOTIDE SEQUENCE [LARGE SCALE GENOMIC DNA]</scope>
    <source>
        <strain evidence="6 7">DSM 22126</strain>
    </source>
</reference>
<dbReference type="EMBL" id="LT629776">
    <property type="protein sequence ID" value="SDS79305.1"/>
    <property type="molecule type" value="Genomic_DNA"/>
</dbReference>
<dbReference type="RefSeq" id="WP_083372637.1">
    <property type="nucleotide sequence ID" value="NZ_LT629776.1"/>
</dbReference>
<evidence type="ECO:0000256" key="2">
    <source>
        <dbReference type="ARBA" id="ARBA00022676"/>
    </source>
</evidence>
<dbReference type="PANTHER" id="PTHR45947">
    <property type="entry name" value="SULFOQUINOVOSYL TRANSFERASE SQD2"/>
    <property type="match status" value="1"/>
</dbReference>
<keyword evidence="2" id="KW-0328">Glycosyltransferase</keyword>
<dbReference type="Pfam" id="PF00534">
    <property type="entry name" value="Glycos_transf_1"/>
    <property type="match status" value="1"/>
</dbReference>
<evidence type="ECO:0000259" key="5">
    <source>
        <dbReference type="Pfam" id="PF13439"/>
    </source>
</evidence>
<sequence>MRIVHVSDCLAPRTGGIESQVGDLAAAQAAAGDDVHVLTATPGAGGERGGVVESAGDVVVHRLGAQIPGDAPINPVTGPRLIRAALDELRPDVVHVHAGMISPFAYDGARIARERGLPMVVTWHCMLDGATTALALGARLSGWRDARFVPTAVSPAAGKRVARVLGLDPDEVGVVPNAIDVGAWSRGAAGREPSSTVRLVATQRLAPRKRGRALIDAMADATRVVPDGALHLTLVGDGPQEAALRARVEKLGLGDSVLFAGRLPREEIPVLYRHADFFCAPADLEAFGIAALEARAAGLGVLARRGTGIEGFVRHEEDGLLVDDDAGFAEAMVRLVRDRPLRDRIVEHNVANPPAHGWDATLAAAMAAYTRARG</sequence>
<dbReference type="AlphaFoldDB" id="A0A1H1V3L5"/>
<evidence type="ECO:0000313" key="6">
    <source>
        <dbReference type="EMBL" id="SDS79305.1"/>
    </source>
</evidence>
<proteinExistence type="predicted"/>
<dbReference type="OrthoDB" id="9802525at2"/>
<dbReference type="Gene3D" id="3.40.50.2000">
    <property type="entry name" value="Glycogen Phosphorylase B"/>
    <property type="match status" value="2"/>
</dbReference>
<dbReference type="SUPFAM" id="SSF53756">
    <property type="entry name" value="UDP-Glycosyltransferase/glycogen phosphorylase"/>
    <property type="match status" value="1"/>
</dbReference>